<dbReference type="CDD" id="cd07033">
    <property type="entry name" value="TPP_PYR_DXS_TK_like"/>
    <property type="match status" value="1"/>
</dbReference>
<dbReference type="GO" id="GO:0004802">
    <property type="term" value="F:transketolase activity"/>
    <property type="evidence" value="ECO:0007669"/>
    <property type="project" value="TreeGrafter"/>
</dbReference>
<evidence type="ECO:0000256" key="10">
    <source>
        <dbReference type="ARBA" id="ARBA00022837"/>
    </source>
</evidence>
<dbReference type="Pfam" id="PF00456">
    <property type="entry name" value="Transketolase_N"/>
    <property type="match status" value="1"/>
</dbReference>
<protein>
    <recommendedName>
        <fullName evidence="7">Transketolase</fullName>
    </recommendedName>
</protein>
<comment type="cofactor">
    <cofactor evidence="3">
        <name>Mg(2+)</name>
        <dbReference type="ChEBI" id="CHEBI:18420"/>
    </cofactor>
</comment>
<sequence length="603" mass="66232">MNKPIKLAQLIRYWILKSTTQAGSGHPTSSLSATDLMAGLMFDGTFKFDLKNPGNPNNDRLIFSKGHASPLFYALWAAAGAISEQELMTLRKFGSRLEGHPVMTFPFTEAATGSLGQGLSVGLGMALNAKYLDKLPYKTYVLLGDSEMAEGQVWEAIQLASHYKLDNLIGVLDVNRLGQRGETMYGHKVLEYDKRLKAFGWQTIVIDGHKTPQIINAFKKTVKAKGKPVMIIAKTLKGKGVKFIENKDDWHGKALKPDELEKALKGLGKVDVSIRGTIELPKTAKPALLTSGKSELMPLDKPIATRKAYGYALTRLAGKYPIVALDAEVSNSTYSDIFKEANPKRFFEMYIAEQNMVSSAVGLARRGKIPFVSTFAAFFTRAFDQIRMAQYSQANVKFVGSHAGVSIGEDGPSQMGLEDMAMFRSVLNCIVLYPSDAVSCDKLVEEMAKQKGLAYLRTTRGETPIIYNQNEQFPIGGSKTLRQSPNDRVTVVTAGITVQEALKAYDELEKQGIMIRVIDLYSVKPIDVPTLQKAAKETKAIITVEDHYPQGGLGEAVLSALRHAKAHVVKLAVTKMPKSGKPMELLDYENISTKAIVGEVKKL</sequence>
<dbReference type="CDD" id="cd02012">
    <property type="entry name" value="TPP_TK"/>
    <property type="match status" value="1"/>
</dbReference>
<dbReference type="PROSITE" id="PS00801">
    <property type="entry name" value="TRANSKETOLASE_1"/>
    <property type="match status" value="1"/>
</dbReference>
<dbReference type="Pfam" id="PF02780">
    <property type="entry name" value="Transketolase_C"/>
    <property type="match status" value="1"/>
</dbReference>
<dbReference type="InterPro" id="IPR005475">
    <property type="entry name" value="Transketolase-like_Pyr-bd"/>
</dbReference>
<accession>A0A2H0YPL3</accession>
<gene>
    <name evidence="14" type="ORF">COT26_03495</name>
</gene>
<comment type="cofactor">
    <cofactor evidence="1">
        <name>Ca(2+)</name>
        <dbReference type="ChEBI" id="CHEBI:29108"/>
    </cofactor>
</comment>
<dbReference type="Pfam" id="PF02779">
    <property type="entry name" value="Transket_pyr"/>
    <property type="match status" value="1"/>
</dbReference>
<evidence type="ECO:0000256" key="4">
    <source>
        <dbReference type="ARBA" id="ARBA00001964"/>
    </source>
</evidence>
<dbReference type="InterPro" id="IPR029061">
    <property type="entry name" value="THDP-binding"/>
</dbReference>
<proteinExistence type="inferred from homology"/>
<comment type="caution">
    <text evidence="14">The sequence shown here is derived from an EMBL/GenBank/DDBJ whole genome shotgun (WGS) entry which is preliminary data.</text>
</comment>
<evidence type="ECO:0000256" key="12">
    <source>
        <dbReference type="ARBA" id="ARBA00023052"/>
    </source>
</evidence>
<dbReference type="PANTHER" id="PTHR43195">
    <property type="entry name" value="TRANSKETOLASE"/>
    <property type="match status" value="1"/>
</dbReference>
<dbReference type="EMBL" id="PEXW01000072">
    <property type="protein sequence ID" value="PIS40400.1"/>
    <property type="molecule type" value="Genomic_DNA"/>
</dbReference>
<keyword evidence="8" id="KW-0808">Transferase</keyword>
<dbReference type="SUPFAM" id="SSF52518">
    <property type="entry name" value="Thiamin diphosphate-binding fold (THDP-binding)"/>
    <property type="match status" value="2"/>
</dbReference>
<dbReference type="InterPro" id="IPR049557">
    <property type="entry name" value="Transketolase_CS"/>
</dbReference>
<evidence type="ECO:0000256" key="5">
    <source>
        <dbReference type="ARBA" id="ARBA00007131"/>
    </source>
</evidence>
<name>A0A2H0YPL3_9BACT</name>
<evidence type="ECO:0000256" key="3">
    <source>
        <dbReference type="ARBA" id="ARBA00001946"/>
    </source>
</evidence>
<dbReference type="GO" id="GO:0046872">
    <property type="term" value="F:metal ion binding"/>
    <property type="evidence" value="ECO:0007669"/>
    <property type="project" value="UniProtKB-KW"/>
</dbReference>
<dbReference type="SMART" id="SM00861">
    <property type="entry name" value="Transket_pyr"/>
    <property type="match status" value="1"/>
</dbReference>
<organism evidence="14 15">
    <name type="scientific">Candidatus Kerfeldbacteria bacterium CG08_land_8_20_14_0_20_43_14</name>
    <dbReference type="NCBI Taxonomy" id="2014246"/>
    <lineage>
        <taxon>Bacteria</taxon>
        <taxon>Candidatus Kerfeldiibacteriota</taxon>
    </lineage>
</organism>
<evidence type="ECO:0000256" key="7">
    <source>
        <dbReference type="ARBA" id="ARBA00016662"/>
    </source>
</evidence>
<dbReference type="FunFam" id="3.40.50.970:FF:000129">
    <property type="entry name" value="Transketolase"/>
    <property type="match status" value="1"/>
</dbReference>
<dbReference type="PROSITE" id="PS00802">
    <property type="entry name" value="TRANSKETOLASE_2"/>
    <property type="match status" value="1"/>
</dbReference>
<evidence type="ECO:0000256" key="6">
    <source>
        <dbReference type="ARBA" id="ARBA00011738"/>
    </source>
</evidence>
<evidence type="ECO:0000256" key="2">
    <source>
        <dbReference type="ARBA" id="ARBA00001936"/>
    </source>
</evidence>
<dbReference type="InterPro" id="IPR051424">
    <property type="entry name" value="Transketolase-like"/>
</dbReference>
<dbReference type="Gene3D" id="3.40.50.970">
    <property type="match status" value="2"/>
</dbReference>
<keyword evidence="12" id="KW-0786">Thiamine pyrophosphate</keyword>
<evidence type="ECO:0000313" key="15">
    <source>
        <dbReference type="Proteomes" id="UP000236845"/>
    </source>
</evidence>
<dbReference type="InterPro" id="IPR009014">
    <property type="entry name" value="Transketo_C/PFOR_II"/>
</dbReference>
<dbReference type="InterPro" id="IPR020826">
    <property type="entry name" value="Transketolase_BS"/>
</dbReference>
<dbReference type="GO" id="GO:0019682">
    <property type="term" value="P:glyceraldehyde-3-phosphate metabolic process"/>
    <property type="evidence" value="ECO:0007669"/>
    <property type="project" value="UniProtKB-ARBA"/>
</dbReference>
<dbReference type="Gene3D" id="3.40.50.920">
    <property type="match status" value="1"/>
</dbReference>
<dbReference type="GO" id="GO:0030976">
    <property type="term" value="F:thiamine pyrophosphate binding"/>
    <property type="evidence" value="ECO:0007669"/>
    <property type="project" value="TreeGrafter"/>
</dbReference>
<keyword evidence="11" id="KW-0460">Magnesium</keyword>
<comment type="cofactor">
    <cofactor evidence="4">
        <name>thiamine diphosphate</name>
        <dbReference type="ChEBI" id="CHEBI:58937"/>
    </cofactor>
</comment>
<dbReference type="NCBIfam" id="NF004559">
    <property type="entry name" value="PRK05899.2-5"/>
    <property type="match status" value="1"/>
</dbReference>
<evidence type="ECO:0000256" key="9">
    <source>
        <dbReference type="ARBA" id="ARBA00022723"/>
    </source>
</evidence>
<keyword evidence="9" id="KW-0479">Metal-binding</keyword>
<dbReference type="PANTHER" id="PTHR43195:SF1">
    <property type="entry name" value="FI06132P-RELATED"/>
    <property type="match status" value="1"/>
</dbReference>
<dbReference type="SUPFAM" id="SSF52922">
    <property type="entry name" value="TK C-terminal domain-like"/>
    <property type="match status" value="1"/>
</dbReference>
<comment type="similarity">
    <text evidence="5">Belongs to the transketolase family.</text>
</comment>
<dbReference type="Proteomes" id="UP000236845">
    <property type="component" value="Unassembled WGS sequence"/>
</dbReference>
<dbReference type="AlphaFoldDB" id="A0A2H0YPL3"/>
<evidence type="ECO:0000259" key="13">
    <source>
        <dbReference type="SMART" id="SM00861"/>
    </source>
</evidence>
<evidence type="ECO:0000313" key="14">
    <source>
        <dbReference type="EMBL" id="PIS40400.1"/>
    </source>
</evidence>
<dbReference type="InterPro" id="IPR033248">
    <property type="entry name" value="Transketolase_C"/>
</dbReference>
<dbReference type="InterPro" id="IPR005474">
    <property type="entry name" value="Transketolase_N"/>
</dbReference>
<dbReference type="GO" id="GO:0005737">
    <property type="term" value="C:cytoplasm"/>
    <property type="evidence" value="ECO:0007669"/>
    <property type="project" value="UniProtKB-ARBA"/>
</dbReference>
<evidence type="ECO:0000256" key="11">
    <source>
        <dbReference type="ARBA" id="ARBA00022842"/>
    </source>
</evidence>
<comment type="cofactor">
    <cofactor evidence="2">
        <name>Mn(2+)</name>
        <dbReference type="ChEBI" id="CHEBI:29035"/>
    </cofactor>
</comment>
<keyword evidence="10" id="KW-0106">Calcium</keyword>
<feature type="domain" description="Transketolase-like pyrimidine-binding" evidence="13">
    <location>
        <begin position="303"/>
        <end position="465"/>
    </location>
</feature>
<evidence type="ECO:0000256" key="8">
    <source>
        <dbReference type="ARBA" id="ARBA00022679"/>
    </source>
</evidence>
<reference evidence="15" key="1">
    <citation type="submission" date="2017-09" db="EMBL/GenBank/DDBJ databases">
        <title>Depth-based differentiation of microbial function through sediment-hosted aquifers and enrichment of novel symbionts in the deep terrestrial subsurface.</title>
        <authorList>
            <person name="Probst A.J."/>
            <person name="Ladd B."/>
            <person name="Jarett J.K."/>
            <person name="Geller-Mcgrath D.E."/>
            <person name="Sieber C.M.K."/>
            <person name="Emerson J.B."/>
            <person name="Anantharaman K."/>
            <person name="Thomas B.C."/>
            <person name="Malmstrom R."/>
            <person name="Stieglmeier M."/>
            <person name="Klingl A."/>
            <person name="Woyke T."/>
            <person name="Ryan C.M."/>
            <person name="Banfield J.F."/>
        </authorList>
    </citation>
    <scope>NUCLEOTIDE SEQUENCE [LARGE SCALE GENOMIC DNA]</scope>
</reference>
<evidence type="ECO:0000256" key="1">
    <source>
        <dbReference type="ARBA" id="ARBA00001913"/>
    </source>
</evidence>
<comment type="subunit">
    <text evidence="6">Homodimer.</text>
</comment>